<gene>
    <name evidence="3" type="ORF">Kpho01_38900</name>
</gene>
<dbReference type="OrthoDB" id="4157197at2"/>
<sequence>MHGAPQAMPETARPMKRRWRPGLLLWFVLQWVLIPAELVLTVVVWLPFRTVYEIEELGKGRDWFMLGWVRLLVRPLHRFVGPARFAREWTNDQRRWDARLAEICRTAAGAFARGPGRKYAFRGWASLRWGNGTTEFLVRGRDYRGARPEPVLAIAAQHGLYVFFHEYSSDFLLSTTPVERPQQVPGQHPAGQQAPGQYPPHPYGQPGQQAPGQYPPHPYGQPGQQAPGQYPPHPYGQPGQQPPPGQYPASYN</sequence>
<evidence type="ECO:0000313" key="4">
    <source>
        <dbReference type="Proteomes" id="UP001165143"/>
    </source>
</evidence>
<organism evidence="3 4">
    <name type="scientific">Kitasatospora phosalacinea</name>
    <dbReference type="NCBI Taxonomy" id="2065"/>
    <lineage>
        <taxon>Bacteria</taxon>
        <taxon>Bacillati</taxon>
        <taxon>Actinomycetota</taxon>
        <taxon>Actinomycetes</taxon>
        <taxon>Kitasatosporales</taxon>
        <taxon>Streptomycetaceae</taxon>
        <taxon>Kitasatospora</taxon>
    </lineage>
</organism>
<dbReference type="RefSeq" id="WP_158715177.1">
    <property type="nucleotide sequence ID" value="NZ_BSRX01000022.1"/>
</dbReference>
<feature type="region of interest" description="Disordered" evidence="1">
    <location>
        <begin position="179"/>
        <end position="252"/>
    </location>
</feature>
<dbReference type="Proteomes" id="UP001165143">
    <property type="component" value="Unassembled WGS sequence"/>
</dbReference>
<evidence type="ECO:0000313" key="3">
    <source>
        <dbReference type="EMBL" id="GLW55879.1"/>
    </source>
</evidence>
<dbReference type="EMBL" id="BSRX01000022">
    <property type="protein sequence ID" value="GLW55879.1"/>
    <property type="molecule type" value="Genomic_DNA"/>
</dbReference>
<accession>A0A9W6PJ60</accession>
<protein>
    <submittedName>
        <fullName evidence="3">Uncharacterized protein</fullName>
    </submittedName>
</protein>
<reference evidence="3" key="1">
    <citation type="submission" date="2023-02" db="EMBL/GenBank/DDBJ databases">
        <title>Kitasatospora phosalacinea NBRC 14362.</title>
        <authorList>
            <person name="Ichikawa N."/>
            <person name="Sato H."/>
            <person name="Tonouchi N."/>
        </authorList>
    </citation>
    <scope>NUCLEOTIDE SEQUENCE</scope>
    <source>
        <strain evidence="3">NBRC 14362</strain>
    </source>
</reference>
<comment type="caution">
    <text evidence="3">The sequence shown here is derived from an EMBL/GenBank/DDBJ whole genome shotgun (WGS) entry which is preliminary data.</text>
</comment>
<dbReference type="AlphaFoldDB" id="A0A9W6PJ60"/>
<evidence type="ECO:0000256" key="2">
    <source>
        <dbReference type="SAM" id="Phobius"/>
    </source>
</evidence>
<evidence type="ECO:0000256" key="1">
    <source>
        <dbReference type="SAM" id="MobiDB-lite"/>
    </source>
</evidence>
<name>A0A9W6PJ60_9ACTN</name>
<keyword evidence="2" id="KW-0472">Membrane</keyword>
<feature type="transmembrane region" description="Helical" evidence="2">
    <location>
        <begin position="23"/>
        <end position="48"/>
    </location>
</feature>
<keyword evidence="2" id="KW-0812">Transmembrane</keyword>
<feature type="compositionally biased region" description="Low complexity" evidence="1">
    <location>
        <begin position="181"/>
        <end position="196"/>
    </location>
</feature>
<proteinExistence type="predicted"/>
<keyword evidence="2" id="KW-1133">Transmembrane helix</keyword>
<feature type="compositionally biased region" description="Pro residues" evidence="1">
    <location>
        <begin position="229"/>
        <end position="246"/>
    </location>
</feature>